<dbReference type="Gene3D" id="1.10.238.10">
    <property type="entry name" value="EF-hand"/>
    <property type="match status" value="1"/>
</dbReference>
<feature type="compositionally biased region" description="Polar residues" evidence="4">
    <location>
        <begin position="116"/>
        <end position="137"/>
    </location>
</feature>
<feature type="region of interest" description="Disordered" evidence="4">
    <location>
        <begin position="62"/>
        <end position="192"/>
    </location>
</feature>
<evidence type="ECO:0000256" key="4">
    <source>
        <dbReference type="SAM" id="MobiDB-lite"/>
    </source>
</evidence>
<dbReference type="PROSITE" id="PS00018">
    <property type="entry name" value="EF_HAND_1"/>
    <property type="match status" value="2"/>
</dbReference>
<dbReference type="PANTHER" id="PTHR34524:SF15">
    <property type="entry name" value="EF-HAND DOMAIN-CONTAINING PROTEIN"/>
    <property type="match status" value="1"/>
</dbReference>
<feature type="region of interest" description="Disordered" evidence="4">
    <location>
        <begin position="213"/>
        <end position="267"/>
    </location>
</feature>
<gene>
    <name evidence="7" type="primary">LOC100366597</name>
</gene>
<evidence type="ECO:0000313" key="6">
    <source>
        <dbReference type="Proteomes" id="UP000694865"/>
    </source>
</evidence>
<feature type="compositionally biased region" description="Basic and acidic residues" evidence="4">
    <location>
        <begin position="62"/>
        <end position="86"/>
    </location>
</feature>
<dbReference type="InterPro" id="IPR002048">
    <property type="entry name" value="EF_hand_dom"/>
</dbReference>
<evidence type="ECO:0000313" key="7">
    <source>
        <dbReference type="RefSeq" id="XP_006815110.1"/>
    </source>
</evidence>
<proteinExistence type="predicted"/>
<evidence type="ECO:0000256" key="1">
    <source>
        <dbReference type="ARBA" id="ARBA00022723"/>
    </source>
</evidence>
<feature type="compositionally biased region" description="Polar residues" evidence="4">
    <location>
        <begin position="224"/>
        <end position="244"/>
    </location>
</feature>
<reference evidence="7" key="1">
    <citation type="submission" date="2025-08" db="UniProtKB">
        <authorList>
            <consortium name="RefSeq"/>
        </authorList>
    </citation>
    <scope>IDENTIFICATION</scope>
    <source>
        <tissue evidence="7">Testes</tissue>
    </source>
</reference>
<dbReference type="SUPFAM" id="SSF47473">
    <property type="entry name" value="EF-hand"/>
    <property type="match status" value="1"/>
</dbReference>
<dbReference type="GeneID" id="100366597"/>
<evidence type="ECO:0000259" key="5">
    <source>
        <dbReference type="PROSITE" id="PS50222"/>
    </source>
</evidence>
<sequence length="640" mass="73516">MDLSIHGKPTPQYDRTGSAKAKNTSANKQSSYYTPETARSGFGRMPPPGAVVTQAELEAYRRYYEGSGDQTHDPRLASRETHDRPDCVPALNLGKLVHPDNLLTNPLPYSEGKLDTPNTASTVSWGTSRGDMYNQQGRVKDDNQGRRTAMNSPFALHYTPSPLPSQRQQQEKKPKEWYEPAVPENLPPPSQRYKQQYQDYQEDMKQSYRQFVQGQGDGHRPGAQPNNDHPRGTQQHYQQPGNTESDPEVPEDNAYNYSWRPSQPQFANPLKKDAEELAAEKRKHQLVETVMVDQLSRAVISDPEQNHRNYSRCPVLMEEDIRTLHESKIRTTGTATENLLSKRLMFGARILTRNGRDAHRELCGFYFMHDNTLTIYEYKQFGKKSSALPFIQRGCYKHVTGRRRGSLYVIQDIFTGSNLTFSTSDQNSIPQTLRQQQVIIIRVAEVDERAKANFVFDGHIPMDPDEYQAGMQPPFTRQEYEDYKFMSDIQGEVRKQLKKRGIRTLTGMGQHFRKIDQSGDGLLNRSELQKALKTYHIDIDEKKFDSLWKILDQNGDNKIDYGEFLRGVIGEMSEFRKQLVRKVGNAREVDVLNNLLDSFEHCKSSGEISYIDFEDYYEGLSLGIDDDELFTMMMKNCWGI</sequence>
<protein>
    <submittedName>
        <fullName evidence="7">LOW QUALITY PROTEIN: calcyphosin-2-like</fullName>
    </submittedName>
</protein>
<feature type="compositionally biased region" description="Polar residues" evidence="4">
    <location>
        <begin position="21"/>
        <end position="34"/>
    </location>
</feature>
<dbReference type="CDD" id="cd00051">
    <property type="entry name" value="EFh"/>
    <property type="match status" value="1"/>
</dbReference>
<dbReference type="PROSITE" id="PS50222">
    <property type="entry name" value="EF_HAND_2"/>
    <property type="match status" value="2"/>
</dbReference>
<dbReference type="InterPro" id="IPR018247">
    <property type="entry name" value="EF_Hand_1_Ca_BS"/>
</dbReference>
<feature type="region of interest" description="Disordered" evidence="4">
    <location>
        <begin position="1"/>
        <end position="50"/>
    </location>
</feature>
<feature type="domain" description="EF-hand" evidence="5">
    <location>
        <begin position="503"/>
        <end position="538"/>
    </location>
</feature>
<keyword evidence="2" id="KW-0677">Repeat</keyword>
<dbReference type="InterPro" id="IPR011992">
    <property type="entry name" value="EF-hand-dom_pair"/>
</dbReference>
<dbReference type="Proteomes" id="UP000694865">
    <property type="component" value="Unplaced"/>
</dbReference>
<dbReference type="PANTHER" id="PTHR34524">
    <property type="entry name" value="CALCYPHOSIN"/>
    <property type="match status" value="1"/>
</dbReference>
<dbReference type="InterPro" id="IPR051581">
    <property type="entry name" value="Ca-bind"/>
</dbReference>
<keyword evidence="6" id="KW-1185">Reference proteome</keyword>
<keyword evidence="1" id="KW-0479">Metal-binding</keyword>
<evidence type="ECO:0000256" key="3">
    <source>
        <dbReference type="ARBA" id="ARBA00022837"/>
    </source>
</evidence>
<dbReference type="Pfam" id="PF13499">
    <property type="entry name" value="EF-hand_7"/>
    <property type="match status" value="1"/>
</dbReference>
<name>A0ABM0M519_SACKO</name>
<dbReference type="RefSeq" id="XP_006815110.1">
    <property type="nucleotide sequence ID" value="XM_006815047.1"/>
</dbReference>
<dbReference type="SMART" id="SM00054">
    <property type="entry name" value="EFh"/>
    <property type="match status" value="2"/>
</dbReference>
<evidence type="ECO:0000256" key="2">
    <source>
        <dbReference type="ARBA" id="ARBA00022737"/>
    </source>
</evidence>
<feature type="compositionally biased region" description="Polar residues" evidence="4">
    <location>
        <begin position="255"/>
        <end position="266"/>
    </location>
</feature>
<dbReference type="InterPro" id="IPR057461">
    <property type="entry name" value="CAYP2_PH"/>
</dbReference>
<feature type="compositionally biased region" description="Basic and acidic residues" evidence="4">
    <location>
        <begin position="169"/>
        <end position="178"/>
    </location>
</feature>
<dbReference type="Pfam" id="PF25348">
    <property type="entry name" value="PH_CAYP2"/>
    <property type="match status" value="1"/>
</dbReference>
<accession>A0ABM0M519</accession>
<feature type="domain" description="EF-hand" evidence="5">
    <location>
        <begin position="539"/>
        <end position="574"/>
    </location>
</feature>
<keyword evidence="3" id="KW-0106">Calcium</keyword>
<organism evidence="6 7">
    <name type="scientific">Saccoglossus kowalevskii</name>
    <name type="common">Acorn worm</name>
    <dbReference type="NCBI Taxonomy" id="10224"/>
    <lineage>
        <taxon>Eukaryota</taxon>
        <taxon>Metazoa</taxon>
        <taxon>Hemichordata</taxon>
        <taxon>Enteropneusta</taxon>
        <taxon>Harrimaniidae</taxon>
        <taxon>Saccoglossus</taxon>
    </lineage>
</organism>